<proteinExistence type="predicted"/>
<dbReference type="RefSeq" id="WP_191154223.1">
    <property type="nucleotide sequence ID" value="NZ_JACWUN010000004.1"/>
</dbReference>
<dbReference type="Proteomes" id="UP000632828">
    <property type="component" value="Unassembled WGS sequence"/>
</dbReference>
<protein>
    <submittedName>
        <fullName evidence="2">Uncharacterized protein</fullName>
    </submittedName>
</protein>
<organism evidence="2 3">
    <name type="scientific">Pelovirga terrestris</name>
    <dbReference type="NCBI Taxonomy" id="2771352"/>
    <lineage>
        <taxon>Bacteria</taxon>
        <taxon>Pseudomonadati</taxon>
        <taxon>Thermodesulfobacteriota</taxon>
        <taxon>Desulfuromonadia</taxon>
        <taxon>Geobacterales</taxon>
        <taxon>Geobacteraceae</taxon>
        <taxon>Pelovirga</taxon>
    </lineage>
</organism>
<feature type="coiled-coil region" evidence="1">
    <location>
        <begin position="46"/>
        <end position="73"/>
    </location>
</feature>
<dbReference type="AlphaFoldDB" id="A0A8J6UHX5"/>
<evidence type="ECO:0000313" key="3">
    <source>
        <dbReference type="Proteomes" id="UP000632828"/>
    </source>
</evidence>
<evidence type="ECO:0000313" key="2">
    <source>
        <dbReference type="EMBL" id="MBD1399945.1"/>
    </source>
</evidence>
<keyword evidence="1" id="KW-0175">Coiled coil</keyword>
<sequence length="109" mass="11790">MTTAISFGATLLGALLGRKAVSAGTLGRATTTMRGGARTAAKKRDIDEASASLAAVESRYDALEAELETKLQRIQDEYNIDQVRIETIHIRPRKTDISVTTVGLAWMPE</sequence>
<reference evidence="2" key="1">
    <citation type="submission" date="2020-09" db="EMBL/GenBank/DDBJ databases">
        <title>Pelobacter alkaliphilus sp. nov., a novel anaerobic arsenate-reducing bacterium from terrestrial mud volcano.</title>
        <authorList>
            <person name="Khomyakova M.A."/>
            <person name="Merkel A.Y."/>
            <person name="Slobodkin A.I."/>
        </authorList>
    </citation>
    <scope>NUCLEOTIDE SEQUENCE</scope>
    <source>
        <strain evidence="2">M08fum</strain>
    </source>
</reference>
<dbReference type="EMBL" id="JACWUN010000004">
    <property type="protein sequence ID" value="MBD1399945.1"/>
    <property type="molecule type" value="Genomic_DNA"/>
</dbReference>
<name>A0A8J6UHX5_9BACT</name>
<gene>
    <name evidence="2" type="ORF">ICT70_04600</name>
</gene>
<accession>A0A8J6UHX5</accession>
<evidence type="ECO:0000256" key="1">
    <source>
        <dbReference type="SAM" id="Coils"/>
    </source>
</evidence>
<comment type="caution">
    <text evidence="2">The sequence shown here is derived from an EMBL/GenBank/DDBJ whole genome shotgun (WGS) entry which is preliminary data.</text>
</comment>
<keyword evidence="3" id="KW-1185">Reference proteome</keyword>